<protein>
    <submittedName>
        <fullName evidence="1">Uncharacterized protein</fullName>
    </submittedName>
</protein>
<name>A0A382PCX6_9ZZZZ</name>
<reference evidence="1" key="1">
    <citation type="submission" date="2018-05" db="EMBL/GenBank/DDBJ databases">
        <authorList>
            <person name="Lanie J.A."/>
            <person name="Ng W.-L."/>
            <person name="Kazmierczak K.M."/>
            <person name="Andrzejewski T.M."/>
            <person name="Davidsen T.M."/>
            <person name="Wayne K.J."/>
            <person name="Tettelin H."/>
            <person name="Glass J.I."/>
            <person name="Rusch D."/>
            <person name="Podicherti R."/>
            <person name="Tsui H.-C.T."/>
            <person name="Winkler M.E."/>
        </authorList>
    </citation>
    <scope>NUCLEOTIDE SEQUENCE</scope>
</reference>
<sequence>MALHHQETDYFLRLTLFLRTFLEVLFFDDRESLTVSSVAP</sequence>
<dbReference type="AlphaFoldDB" id="A0A382PCX6"/>
<proteinExistence type="predicted"/>
<accession>A0A382PCX6</accession>
<evidence type="ECO:0000313" key="1">
    <source>
        <dbReference type="EMBL" id="SVC71243.1"/>
    </source>
</evidence>
<dbReference type="EMBL" id="UINC01106519">
    <property type="protein sequence ID" value="SVC71243.1"/>
    <property type="molecule type" value="Genomic_DNA"/>
</dbReference>
<gene>
    <name evidence="1" type="ORF">METZ01_LOCUS324097</name>
</gene>
<organism evidence="1">
    <name type="scientific">marine metagenome</name>
    <dbReference type="NCBI Taxonomy" id="408172"/>
    <lineage>
        <taxon>unclassified sequences</taxon>
        <taxon>metagenomes</taxon>
        <taxon>ecological metagenomes</taxon>
    </lineage>
</organism>